<evidence type="ECO:0000256" key="8">
    <source>
        <dbReference type="ARBA" id="ARBA00022989"/>
    </source>
</evidence>
<feature type="transmembrane region" description="Helical" evidence="10">
    <location>
        <begin position="201"/>
        <end position="220"/>
    </location>
</feature>
<evidence type="ECO:0000313" key="11">
    <source>
        <dbReference type="EMBL" id="OGE13289.1"/>
    </source>
</evidence>
<accession>A0A1F5IAJ0</accession>
<evidence type="ECO:0000313" key="12">
    <source>
        <dbReference type="Proteomes" id="UP000177300"/>
    </source>
</evidence>
<keyword evidence="8 10" id="KW-1133">Transmembrane helix</keyword>
<dbReference type="GO" id="GO:0004376">
    <property type="term" value="F:GPI mannosyltransferase activity"/>
    <property type="evidence" value="ECO:0007669"/>
    <property type="project" value="InterPro"/>
</dbReference>
<evidence type="ECO:0000256" key="7">
    <source>
        <dbReference type="ARBA" id="ARBA00022824"/>
    </source>
</evidence>
<sequence length="362" mass="41328">MIKKIILLFLIWKIVVFIPAIIGPYVINDFGYKFPYAEILQSSNLPYWLWSFGNFDGVHYIRIAQDGYAYQFTQAFFPFYPILIKLVSYLTFGNFLISALLISNLAFLAGLLIFYKLVKKNYGQKTAFWSCLFLLAFPTSFYFGAVYTEGIFFLMIVATFYLLEEKKILLASIIGTFASATRLVGVFLAPALIKKMNFKSLIPLLVVPIGLVIYMIYLKIEFNNPLYFLTAQSVWGQERSTTGIVLLPQVFWRYFKILMTTSGLPLFNAALELAATIFALIILTIATKRVKREWLIFSWLAVLTPTLTGTLTSVPRYILIAFPIYIVLAQIKNTNLKILILAMSLIILFIATALFSRGYWIA</sequence>
<keyword evidence="7" id="KW-0256">Endoplasmic reticulum</keyword>
<dbReference type="GO" id="GO:0000009">
    <property type="term" value="F:alpha-1,6-mannosyltransferase activity"/>
    <property type="evidence" value="ECO:0007669"/>
    <property type="project" value="InterPro"/>
</dbReference>
<dbReference type="Pfam" id="PF04188">
    <property type="entry name" value="Mannosyl_trans2"/>
    <property type="match status" value="1"/>
</dbReference>
<evidence type="ECO:0000256" key="10">
    <source>
        <dbReference type="SAM" id="Phobius"/>
    </source>
</evidence>
<protein>
    <recommendedName>
        <fullName evidence="13">Glycosyltransferase RgtA/B/C/D-like domain-containing protein</fullName>
    </recommendedName>
</protein>
<dbReference type="PANTHER" id="PTHR12468:SF2">
    <property type="entry name" value="GPI MANNOSYLTRANSFERASE 2"/>
    <property type="match status" value="1"/>
</dbReference>
<evidence type="ECO:0000256" key="3">
    <source>
        <dbReference type="ARBA" id="ARBA00022502"/>
    </source>
</evidence>
<dbReference type="UniPathway" id="UPA00196"/>
<evidence type="ECO:0000256" key="9">
    <source>
        <dbReference type="ARBA" id="ARBA00023136"/>
    </source>
</evidence>
<dbReference type="AlphaFoldDB" id="A0A1F5IAJ0"/>
<evidence type="ECO:0000256" key="2">
    <source>
        <dbReference type="ARBA" id="ARBA00004687"/>
    </source>
</evidence>
<evidence type="ECO:0000256" key="4">
    <source>
        <dbReference type="ARBA" id="ARBA00022676"/>
    </source>
</evidence>
<organism evidence="11 12">
    <name type="scientific">Candidatus Curtissbacteria bacterium RIFCSPLOWO2_12_FULL_38_9</name>
    <dbReference type="NCBI Taxonomy" id="1797735"/>
    <lineage>
        <taxon>Bacteria</taxon>
        <taxon>Candidatus Curtissiibacteriota</taxon>
    </lineage>
</organism>
<feature type="transmembrane region" description="Helical" evidence="10">
    <location>
        <begin position="168"/>
        <end position="189"/>
    </location>
</feature>
<dbReference type="GO" id="GO:0031501">
    <property type="term" value="C:mannosyltransferase complex"/>
    <property type="evidence" value="ECO:0007669"/>
    <property type="project" value="TreeGrafter"/>
</dbReference>
<evidence type="ECO:0008006" key="13">
    <source>
        <dbReference type="Google" id="ProtNLM"/>
    </source>
</evidence>
<keyword evidence="9 10" id="KW-0472">Membrane</keyword>
<evidence type="ECO:0000256" key="5">
    <source>
        <dbReference type="ARBA" id="ARBA00022679"/>
    </source>
</evidence>
<keyword evidence="4" id="KW-0328">Glycosyltransferase</keyword>
<feature type="transmembrane region" description="Helical" evidence="10">
    <location>
        <begin position="7"/>
        <end position="27"/>
    </location>
</feature>
<comment type="caution">
    <text evidence="11">The sequence shown here is derived from an EMBL/GenBank/DDBJ whole genome shotgun (WGS) entry which is preliminary data.</text>
</comment>
<dbReference type="PANTHER" id="PTHR12468">
    <property type="entry name" value="GPI MANNOSYLTRANSFERASE 2"/>
    <property type="match status" value="1"/>
</dbReference>
<keyword evidence="5" id="KW-0808">Transferase</keyword>
<dbReference type="EMBL" id="MFBY01000038">
    <property type="protein sequence ID" value="OGE13289.1"/>
    <property type="molecule type" value="Genomic_DNA"/>
</dbReference>
<keyword evidence="6 10" id="KW-0812">Transmembrane</keyword>
<dbReference type="GO" id="GO:0006506">
    <property type="term" value="P:GPI anchor biosynthetic process"/>
    <property type="evidence" value="ECO:0007669"/>
    <property type="project" value="UniProtKB-UniPathway"/>
</dbReference>
<dbReference type="Proteomes" id="UP000177300">
    <property type="component" value="Unassembled WGS sequence"/>
</dbReference>
<feature type="transmembrane region" description="Helical" evidence="10">
    <location>
        <begin position="127"/>
        <end position="148"/>
    </location>
</feature>
<feature type="transmembrane region" description="Helical" evidence="10">
    <location>
        <begin position="293"/>
        <end position="308"/>
    </location>
</feature>
<name>A0A1F5IAJ0_9BACT</name>
<gene>
    <name evidence="11" type="ORF">A3G14_05405</name>
</gene>
<evidence type="ECO:0000256" key="1">
    <source>
        <dbReference type="ARBA" id="ARBA00004477"/>
    </source>
</evidence>
<feature type="transmembrane region" description="Helical" evidence="10">
    <location>
        <begin position="95"/>
        <end position="115"/>
    </location>
</feature>
<dbReference type="InterPro" id="IPR007315">
    <property type="entry name" value="PIG-V/Gpi18"/>
</dbReference>
<feature type="transmembrane region" description="Helical" evidence="10">
    <location>
        <begin position="338"/>
        <end position="360"/>
    </location>
</feature>
<evidence type="ECO:0000256" key="6">
    <source>
        <dbReference type="ARBA" id="ARBA00022692"/>
    </source>
</evidence>
<comment type="pathway">
    <text evidence="2">Glycolipid biosynthesis; glycosylphosphatidylinositol-anchor biosynthesis.</text>
</comment>
<feature type="transmembrane region" description="Helical" evidence="10">
    <location>
        <begin position="266"/>
        <end position="286"/>
    </location>
</feature>
<proteinExistence type="predicted"/>
<keyword evidence="3" id="KW-0337">GPI-anchor biosynthesis</keyword>
<dbReference type="GO" id="GO:0016020">
    <property type="term" value="C:membrane"/>
    <property type="evidence" value="ECO:0007669"/>
    <property type="project" value="GOC"/>
</dbReference>
<reference evidence="11 12" key="1">
    <citation type="journal article" date="2016" name="Nat. Commun.">
        <title>Thousands of microbial genomes shed light on interconnected biogeochemical processes in an aquifer system.</title>
        <authorList>
            <person name="Anantharaman K."/>
            <person name="Brown C.T."/>
            <person name="Hug L.A."/>
            <person name="Sharon I."/>
            <person name="Castelle C.J."/>
            <person name="Probst A.J."/>
            <person name="Thomas B.C."/>
            <person name="Singh A."/>
            <person name="Wilkins M.J."/>
            <person name="Karaoz U."/>
            <person name="Brodie E.L."/>
            <person name="Williams K.H."/>
            <person name="Hubbard S.S."/>
            <person name="Banfield J.F."/>
        </authorList>
    </citation>
    <scope>NUCLEOTIDE SEQUENCE [LARGE SCALE GENOMIC DNA]</scope>
</reference>
<comment type="subcellular location">
    <subcellularLocation>
        <location evidence="1">Endoplasmic reticulum membrane</location>
        <topology evidence="1">Multi-pass membrane protein</topology>
    </subcellularLocation>
</comment>